<gene>
    <name evidence="1" type="ORF">FYC77_19290</name>
</gene>
<dbReference type="Proteomes" id="UP000324104">
    <property type="component" value="Unassembled WGS sequence"/>
</dbReference>
<dbReference type="SUPFAM" id="SSF53850">
    <property type="entry name" value="Periplasmic binding protein-like II"/>
    <property type="match status" value="1"/>
</dbReference>
<name>A0A5D5AKV1_9EURY</name>
<protein>
    <submittedName>
        <fullName evidence="1">Uncharacterized protein</fullName>
    </submittedName>
</protein>
<dbReference type="EMBL" id="VTAW01000048">
    <property type="protein sequence ID" value="TYT60362.1"/>
    <property type="molecule type" value="Genomic_DNA"/>
</dbReference>
<evidence type="ECO:0000313" key="2">
    <source>
        <dbReference type="Proteomes" id="UP000324104"/>
    </source>
</evidence>
<dbReference type="AlphaFoldDB" id="A0A5D5AKV1"/>
<accession>A0A5D5AKV1</accession>
<comment type="caution">
    <text evidence="1">The sequence shown here is derived from an EMBL/GenBank/DDBJ whole genome shotgun (WGS) entry which is preliminary data.</text>
</comment>
<dbReference type="Gene3D" id="3.40.190.10">
    <property type="entry name" value="Periplasmic binding protein-like II"/>
    <property type="match status" value="1"/>
</dbReference>
<evidence type="ECO:0000313" key="1">
    <source>
        <dbReference type="EMBL" id="TYT60362.1"/>
    </source>
</evidence>
<reference evidence="1 2" key="1">
    <citation type="submission" date="2019-08" db="EMBL/GenBank/DDBJ databases">
        <title>Archaea genome.</title>
        <authorList>
            <person name="Kajale S."/>
            <person name="Shouche Y."/>
            <person name="Deshpande N."/>
            <person name="Sharma A."/>
        </authorList>
    </citation>
    <scope>NUCLEOTIDE SEQUENCE [LARGE SCALE GENOMIC DNA]</scope>
    <source>
        <strain evidence="1 2">ESP3B_9</strain>
    </source>
</reference>
<proteinExistence type="predicted"/>
<sequence>MEKWEQGSHLSIERFDDYHGDVPEIDDVHWSIMDDSNARLNRNLDVFTMQPSQFDPGLLDIDEIDDDGGEFGTYGPLDNDETVQYMSFEVLVSYYIVFNTANTDDSPTPVQTPSSRTRFLPSSSRFLSCSVSVPSSNASATCLSRLLSGFWPGGSL</sequence>
<keyword evidence="2" id="KW-1185">Reference proteome</keyword>
<organism evidence="1 2">
    <name type="scientific">Natrialba swarupiae</name>
    <dbReference type="NCBI Taxonomy" id="2448032"/>
    <lineage>
        <taxon>Archaea</taxon>
        <taxon>Methanobacteriati</taxon>
        <taxon>Methanobacteriota</taxon>
        <taxon>Stenosarchaea group</taxon>
        <taxon>Halobacteria</taxon>
        <taxon>Halobacteriales</taxon>
        <taxon>Natrialbaceae</taxon>
        <taxon>Natrialba</taxon>
    </lineage>
</organism>